<dbReference type="Pfam" id="PF13585">
    <property type="entry name" value="CHU_C"/>
    <property type="match status" value="1"/>
</dbReference>
<comment type="caution">
    <text evidence="2">The sequence shown here is derived from an EMBL/GenBank/DDBJ whole genome shotgun (WGS) entry which is preliminary data.</text>
</comment>
<feature type="domain" description="Ig-like" evidence="1">
    <location>
        <begin position="189"/>
        <end position="255"/>
    </location>
</feature>
<organism evidence="2 3">
    <name type="scientific">Balneicella halophila</name>
    <dbReference type="NCBI Taxonomy" id="1537566"/>
    <lineage>
        <taxon>Bacteria</taxon>
        <taxon>Pseudomonadati</taxon>
        <taxon>Bacteroidota</taxon>
        <taxon>Bacteroidia</taxon>
        <taxon>Bacteroidales</taxon>
        <taxon>Balneicellaceae</taxon>
        <taxon>Balneicella</taxon>
    </lineage>
</organism>
<dbReference type="EMBL" id="QENZ01000003">
    <property type="protein sequence ID" value="PVX52275.1"/>
    <property type="molecule type" value="Genomic_DNA"/>
</dbReference>
<dbReference type="InterPro" id="IPR035986">
    <property type="entry name" value="PKD_dom_sf"/>
</dbReference>
<dbReference type="OrthoDB" id="1123245at2"/>
<evidence type="ECO:0000259" key="1">
    <source>
        <dbReference type="Pfam" id="PF19081"/>
    </source>
</evidence>
<dbReference type="InterPro" id="IPR044023">
    <property type="entry name" value="Ig_7"/>
</dbReference>
<dbReference type="InterPro" id="IPR026341">
    <property type="entry name" value="T9SS_type_B"/>
</dbReference>
<keyword evidence="3" id="KW-1185">Reference proteome</keyword>
<dbReference type="Proteomes" id="UP000251835">
    <property type="component" value="Unassembled WGS sequence"/>
</dbReference>
<accession>A0A7L4UR75</accession>
<dbReference type="AlphaFoldDB" id="A0A7L4UR75"/>
<dbReference type="SUPFAM" id="SSF49299">
    <property type="entry name" value="PKD domain"/>
    <property type="match status" value="1"/>
</dbReference>
<dbReference type="NCBIfam" id="TIGR04131">
    <property type="entry name" value="Bac_Flav_CTERM"/>
    <property type="match status" value="1"/>
</dbReference>
<reference evidence="2 3" key="1">
    <citation type="submission" date="2018-05" db="EMBL/GenBank/DDBJ databases">
        <title>Genomic Encyclopedia of Type Strains, Phase IV (KMG-IV): sequencing the most valuable type-strain genomes for metagenomic binning, comparative biology and taxonomic classification.</title>
        <authorList>
            <person name="Goeker M."/>
        </authorList>
    </citation>
    <scope>NUCLEOTIDE SEQUENCE [LARGE SCALE GENOMIC DNA]</scope>
    <source>
        <strain evidence="2 3">DSM 28579</strain>
    </source>
</reference>
<evidence type="ECO:0000313" key="2">
    <source>
        <dbReference type="EMBL" id="PVX52275.1"/>
    </source>
</evidence>
<evidence type="ECO:0000313" key="3">
    <source>
        <dbReference type="Proteomes" id="UP000251835"/>
    </source>
</evidence>
<sequence>MVLPLLFAWHLAQAQIRVSSGERVELSVESIPNHTYSWELYDKVDGINFALTDSNVPSNKAQFVSGNTGSSVLVEFLQPGIYFYKVTVRSSCTNNIKIGKVIVSEANIPPPPRVILSYNCEAGTATLRAEDYVGDLLWSTGETTESITVTNSGIYTVTQTVNNQISSERAVKVEHIKVDMPSSVKAIPPKIEKGGTSALTAEGCQNGMLHWYADEALTQELTDTEVSPDETTTYYVVCENEIGCQSAAIPVIVTVLQFDPVKCKELYKNITIEQLVTPNADGYNDTWELNDLLEYCQECGKTALVRLYNRWGAKVYEKDGYMLDNERFDGYSENDLDFRNSKRLPDGTYFYIIIVEGEKELNGFINIVTPAEDN</sequence>
<protein>
    <submittedName>
        <fullName evidence="2">Gliding motility-associated-like protein</fullName>
    </submittedName>
</protein>
<name>A0A7L4UR75_BALHA</name>
<gene>
    <name evidence="2" type="ORF">C7377_0584</name>
</gene>
<proteinExistence type="predicted"/>
<dbReference type="Pfam" id="PF19081">
    <property type="entry name" value="Ig_7"/>
    <property type="match status" value="1"/>
</dbReference>
<dbReference type="RefSeq" id="WP_116495819.1">
    <property type="nucleotide sequence ID" value="NZ_QENZ01000003.1"/>
</dbReference>